<gene>
    <name evidence="4" type="ORF">NP165_07080</name>
</gene>
<dbReference type="EMBL" id="CP102096">
    <property type="protein sequence ID" value="UUM29490.1"/>
    <property type="molecule type" value="Genomic_DNA"/>
</dbReference>
<evidence type="ECO:0000313" key="4">
    <source>
        <dbReference type="EMBL" id="UUM29490.1"/>
    </source>
</evidence>
<dbReference type="InterPro" id="IPR011250">
    <property type="entry name" value="OMP/PagP_B-barrel"/>
</dbReference>
<dbReference type="Gene3D" id="2.40.160.20">
    <property type="match status" value="1"/>
</dbReference>
<feature type="signal peptide" evidence="2">
    <location>
        <begin position="1"/>
        <end position="22"/>
    </location>
</feature>
<evidence type="ECO:0000259" key="3">
    <source>
        <dbReference type="Pfam" id="PF13505"/>
    </source>
</evidence>
<evidence type="ECO:0000313" key="5">
    <source>
        <dbReference type="Proteomes" id="UP001058602"/>
    </source>
</evidence>
<accession>A0ABY5LEX7</accession>
<dbReference type="Proteomes" id="UP001058602">
    <property type="component" value="Chromosome 1"/>
</dbReference>
<evidence type="ECO:0000256" key="2">
    <source>
        <dbReference type="SAM" id="SignalP"/>
    </source>
</evidence>
<dbReference type="InterPro" id="IPR027385">
    <property type="entry name" value="Beta-barrel_OMP"/>
</dbReference>
<protein>
    <submittedName>
        <fullName evidence="4">Porin family protein</fullName>
    </submittedName>
</protein>
<organism evidence="4 5">
    <name type="scientific">Vibrio japonicus</name>
    <dbReference type="NCBI Taxonomy" id="1824638"/>
    <lineage>
        <taxon>Bacteria</taxon>
        <taxon>Pseudomonadati</taxon>
        <taxon>Pseudomonadota</taxon>
        <taxon>Gammaproteobacteria</taxon>
        <taxon>Vibrionales</taxon>
        <taxon>Vibrionaceae</taxon>
        <taxon>Vibrio</taxon>
    </lineage>
</organism>
<keyword evidence="1 2" id="KW-0732">Signal</keyword>
<dbReference type="RefSeq" id="WP_257083281.1">
    <property type="nucleotide sequence ID" value="NZ_CP102096.1"/>
</dbReference>
<sequence>MKLAVKVGTFLSVLAMSSSALANNHYVKSDGYNDFYFGVGGYFLDIDADAKLYDANGDPLMSTKENISDVSMIGGLAGYRFNPWLSVEARGAFNSSDGDFLDESMEISKYFGVYARPTFPFHEHFSLYGLLGYGRATAELGGASDTESGFAYGLGMEIGNGNQVRLQVEWAVLQDETFSYSYAGGEKLSADFEINSINANLVWYFN</sequence>
<dbReference type="SUPFAM" id="SSF56925">
    <property type="entry name" value="OMPA-like"/>
    <property type="match status" value="1"/>
</dbReference>
<feature type="chain" id="PRO_5045110784" evidence="2">
    <location>
        <begin position="23"/>
        <end position="206"/>
    </location>
</feature>
<dbReference type="Pfam" id="PF13505">
    <property type="entry name" value="OMP_b-brl"/>
    <property type="match status" value="1"/>
</dbReference>
<proteinExistence type="predicted"/>
<evidence type="ECO:0000256" key="1">
    <source>
        <dbReference type="ARBA" id="ARBA00022729"/>
    </source>
</evidence>
<reference evidence="4" key="1">
    <citation type="submission" date="2022-07" db="EMBL/GenBank/DDBJ databases">
        <title>Complete genome of Vibrio japonicus strain JCM 31412T and phylogenomic assessment of the Nereis clade of the genus Vibrio.</title>
        <authorList>
            <person name="Shlafstein M.D."/>
            <person name="Emsley S.A."/>
            <person name="Ushijima B."/>
            <person name="Videau P."/>
            <person name="Saw J.H."/>
        </authorList>
    </citation>
    <scope>NUCLEOTIDE SEQUENCE</scope>
    <source>
        <strain evidence="4">JCM 31412</strain>
    </source>
</reference>
<name>A0ABY5LEX7_9VIBR</name>
<keyword evidence="5" id="KW-1185">Reference proteome</keyword>
<feature type="domain" description="Outer membrane protein beta-barrel" evidence="3">
    <location>
        <begin position="9"/>
        <end position="205"/>
    </location>
</feature>